<dbReference type="RefSeq" id="WP_069014319.1">
    <property type="nucleotide sequence ID" value="NZ_LVJW01000003.1"/>
</dbReference>
<sequence>MIPIEPVSLSFGSALLLGLSFGSGPCTIACLPYLGPVFTGSDQRDWGVWRTLLPFSLGRISGYTLLAAAAGWAGLWVEDMIAEPWVRWFLGGATILVALSIIFRRQPNACQSSCQSVHGIKPDALSASLKPTPLAHKSLPGSLYMMGFGMALNPCAPLTTLILAAATSASLLNGAVLGAGFAMGAVFLPTLVFATGLAHFSQQIRLHLNCHRLALENTSVGLLILIGCATALGWITP</sequence>
<keyword evidence="1" id="KW-0472">Membrane</keyword>
<dbReference type="EMBL" id="LVJZ01000003">
    <property type="protein sequence ID" value="ODB97495.1"/>
    <property type="molecule type" value="Genomic_DNA"/>
</dbReference>
<accession>A0A1E2USF7</accession>
<comment type="caution">
    <text evidence="3">The sequence shown here is derived from an EMBL/GenBank/DDBJ whole genome shotgun (WGS) entry which is preliminary data.</text>
</comment>
<dbReference type="InterPro" id="IPR039447">
    <property type="entry name" value="UreH-like_TM_dom"/>
</dbReference>
<protein>
    <recommendedName>
        <fullName evidence="2">Urease accessory protein UreH-like transmembrane domain-containing protein</fullName>
    </recommendedName>
</protein>
<proteinExistence type="predicted"/>
<reference evidence="3 4" key="1">
    <citation type="submission" date="2016-03" db="EMBL/GenBank/DDBJ databases">
        <title>Chemosynthetic sulphur-oxidizing symbionts of marine invertebrate animals are capable of nitrogen fixation.</title>
        <authorList>
            <person name="Petersen J.M."/>
            <person name="Kemper A."/>
            <person name="Gruber-Vodicka H."/>
            <person name="Cardini U."/>
            <person name="Geest Mvander."/>
            <person name="Kleiner M."/>
            <person name="Bulgheresi S."/>
            <person name="Fussmann M."/>
            <person name="Herbold C."/>
            <person name="Seah B.K.B."/>
            <person name="Antony C.Paul."/>
            <person name="Liu D."/>
            <person name="Belitz A."/>
            <person name="Weber M."/>
        </authorList>
    </citation>
    <scope>NUCLEOTIDE SEQUENCE [LARGE SCALE GENOMIC DNA]</scope>
    <source>
        <strain evidence="3">G_D</strain>
    </source>
</reference>
<evidence type="ECO:0000256" key="1">
    <source>
        <dbReference type="SAM" id="Phobius"/>
    </source>
</evidence>
<dbReference type="Pfam" id="PF13386">
    <property type="entry name" value="DsbD_2"/>
    <property type="match status" value="1"/>
</dbReference>
<dbReference type="AlphaFoldDB" id="A0A1E2USF7"/>
<feature type="domain" description="Urease accessory protein UreH-like transmembrane" evidence="2">
    <location>
        <begin position="14"/>
        <end position="209"/>
    </location>
</feature>
<feature type="transmembrane region" description="Helical" evidence="1">
    <location>
        <begin position="178"/>
        <end position="201"/>
    </location>
</feature>
<dbReference type="STRING" id="1818881.A3196_12460"/>
<organism evidence="3 4">
    <name type="scientific">Candidatus Thiodiazotropha endoloripes</name>
    <dbReference type="NCBI Taxonomy" id="1818881"/>
    <lineage>
        <taxon>Bacteria</taxon>
        <taxon>Pseudomonadati</taxon>
        <taxon>Pseudomonadota</taxon>
        <taxon>Gammaproteobacteria</taxon>
        <taxon>Chromatiales</taxon>
        <taxon>Sedimenticolaceae</taxon>
        <taxon>Candidatus Thiodiazotropha</taxon>
    </lineage>
</organism>
<dbReference type="OrthoDB" id="5294350at2"/>
<dbReference type="Proteomes" id="UP000094849">
    <property type="component" value="Unassembled WGS sequence"/>
</dbReference>
<evidence type="ECO:0000313" key="3">
    <source>
        <dbReference type="EMBL" id="ODB97495.1"/>
    </source>
</evidence>
<keyword evidence="1" id="KW-1133">Transmembrane helix</keyword>
<evidence type="ECO:0000313" key="4">
    <source>
        <dbReference type="Proteomes" id="UP000094849"/>
    </source>
</evidence>
<feature type="transmembrane region" description="Helical" evidence="1">
    <location>
        <begin position="213"/>
        <end position="235"/>
    </location>
</feature>
<keyword evidence="4" id="KW-1185">Reference proteome</keyword>
<gene>
    <name evidence="3" type="ORF">A3196_12460</name>
</gene>
<evidence type="ECO:0000259" key="2">
    <source>
        <dbReference type="Pfam" id="PF13386"/>
    </source>
</evidence>
<keyword evidence="1" id="KW-0812">Transmembrane</keyword>
<name>A0A1E2USF7_9GAMM</name>
<feature type="transmembrane region" description="Helical" evidence="1">
    <location>
        <begin position="85"/>
        <end position="103"/>
    </location>
</feature>
<feature type="transmembrane region" description="Helical" evidence="1">
    <location>
        <begin position="143"/>
        <end position="166"/>
    </location>
</feature>